<evidence type="ECO:0000313" key="2">
    <source>
        <dbReference type="Proteomes" id="UP000814128"/>
    </source>
</evidence>
<name>A0ACB8QEA9_9AGAM</name>
<gene>
    <name evidence="1" type="ORF">K488DRAFT_72603</name>
</gene>
<reference evidence="1" key="1">
    <citation type="submission" date="2021-02" db="EMBL/GenBank/DDBJ databases">
        <authorList>
            <consortium name="DOE Joint Genome Institute"/>
            <person name="Ahrendt S."/>
            <person name="Looney B.P."/>
            <person name="Miyauchi S."/>
            <person name="Morin E."/>
            <person name="Drula E."/>
            <person name="Courty P.E."/>
            <person name="Chicoki N."/>
            <person name="Fauchery L."/>
            <person name="Kohler A."/>
            <person name="Kuo A."/>
            <person name="Labutti K."/>
            <person name="Pangilinan J."/>
            <person name="Lipzen A."/>
            <person name="Riley R."/>
            <person name="Andreopoulos W."/>
            <person name="He G."/>
            <person name="Johnson J."/>
            <person name="Barry K.W."/>
            <person name="Grigoriev I.V."/>
            <person name="Nagy L."/>
            <person name="Hibbett D."/>
            <person name="Henrissat B."/>
            <person name="Matheny P.B."/>
            <person name="Labbe J."/>
            <person name="Martin F."/>
        </authorList>
    </citation>
    <scope>NUCLEOTIDE SEQUENCE</scope>
    <source>
        <strain evidence="1">EC-137</strain>
    </source>
</reference>
<evidence type="ECO:0000313" key="1">
    <source>
        <dbReference type="EMBL" id="KAI0029928.1"/>
    </source>
</evidence>
<sequence length="348" mass="39305">MSYYSPPSPRSMPDAPASLMPVTPTGPPPPLSRSLSQGHASSYYSPPSPNSAHLSPAEPSFPSTPLAPQMPQIPSFPIAQPVHTFDVPTQILPRTSVIYVFVPTNEGDRHSLDQRLPVPKYVRSSNVVEKDSQQRVFSIVTDVRKKESRVRDSGGQEIAVFVWGSLISSRIRIQGEKETRCRDWMQTHPSPHFKFVSLCRSMKARVLMCDRARLIRHRMRPYIWISRGDVDIIESPGRPGVPLAVVRRDEYNLVEIEMFHEALVGVPDLLQTFVFAIVYMRVDGSSGEARCCTQPKFASFIQTLTTLKQHNGDNYRKIEHPAKITYSVSEFMVEGKKERRVTNTLSFL</sequence>
<reference evidence="1" key="2">
    <citation type="journal article" date="2022" name="New Phytol.">
        <title>Evolutionary transition to the ectomycorrhizal habit in the genomes of a hyperdiverse lineage of mushroom-forming fungi.</title>
        <authorList>
            <person name="Looney B."/>
            <person name="Miyauchi S."/>
            <person name="Morin E."/>
            <person name="Drula E."/>
            <person name="Courty P.E."/>
            <person name="Kohler A."/>
            <person name="Kuo A."/>
            <person name="LaButti K."/>
            <person name="Pangilinan J."/>
            <person name="Lipzen A."/>
            <person name="Riley R."/>
            <person name="Andreopoulos W."/>
            <person name="He G."/>
            <person name="Johnson J."/>
            <person name="Nolan M."/>
            <person name="Tritt A."/>
            <person name="Barry K.W."/>
            <person name="Grigoriev I.V."/>
            <person name="Nagy L.G."/>
            <person name="Hibbett D."/>
            <person name="Henrissat B."/>
            <person name="Matheny P.B."/>
            <person name="Labbe J."/>
            <person name="Martin F.M."/>
        </authorList>
    </citation>
    <scope>NUCLEOTIDE SEQUENCE</scope>
    <source>
        <strain evidence="1">EC-137</strain>
    </source>
</reference>
<organism evidence="1 2">
    <name type="scientific">Vararia minispora EC-137</name>
    <dbReference type="NCBI Taxonomy" id="1314806"/>
    <lineage>
        <taxon>Eukaryota</taxon>
        <taxon>Fungi</taxon>
        <taxon>Dikarya</taxon>
        <taxon>Basidiomycota</taxon>
        <taxon>Agaricomycotina</taxon>
        <taxon>Agaricomycetes</taxon>
        <taxon>Russulales</taxon>
        <taxon>Lachnocladiaceae</taxon>
        <taxon>Vararia</taxon>
    </lineage>
</organism>
<dbReference type="Proteomes" id="UP000814128">
    <property type="component" value="Unassembled WGS sequence"/>
</dbReference>
<proteinExistence type="predicted"/>
<dbReference type="EMBL" id="MU273649">
    <property type="protein sequence ID" value="KAI0029928.1"/>
    <property type="molecule type" value="Genomic_DNA"/>
</dbReference>
<protein>
    <submittedName>
        <fullName evidence="1">Uncharacterized protein</fullName>
    </submittedName>
</protein>
<comment type="caution">
    <text evidence="1">The sequence shown here is derived from an EMBL/GenBank/DDBJ whole genome shotgun (WGS) entry which is preliminary data.</text>
</comment>
<keyword evidence="2" id="KW-1185">Reference proteome</keyword>
<accession>A0ACB8QEA9</accession>